<reference evidence="1 2" key="1">
    <citation type="submission" date="2022-03" db="EMBL/GenBank/DDBJ databases">
        <authorList>
            <person name="Brunel B."/>
        </authorList>
    </citation>
    <scope>NUCLEOTIDE SEQUENCE [LARGE SCALE GENOMIC DNA]</scope>
    <source>
        <strain evidence="1">STM5069sample</strain>
    </source>
</reference>
<evidence type="ECO:0000313" key="1">
    <source>
        <dbReference type="EMBL" id="CAH2408198.1"/>
    </source>
</evidence>
<keyword evidence="2" id="KW-1185">Reference proteome</keyword>
<proteinExistence type="predicted"/>
<evidence type="ECO:0000313" key="2">
    <source>
        <dbReference type="Proteomes" id="UP001153050"/>
    </source>
</evidence>
<name>A0ABM9EFQ5_9HYPH</name>
<dbReference type="Proteomes" id="UP001153050">
    <property type="component" value="Unassembled WGS sequence"/>
</dbReference>
<accession>A0ABM9EFQ5</accession>
<sequence length="108" mass="11872">MSLWGTIPESDPAAGSFYLLLSDDRMEPTFAAEGDYDFGNVRLGETRNGETPFTLVPDDYPDVTVNGTIVAKPRSEIVTVTLRGIPLNGGTTDRITYYCRFEDLGTET</sequence>
<protein>
    <submittedName>
        <fullName evidence="1">Uncharacterized protein</fullName>
    </submittedName>
</protein>
<dbReference type="EMBL" id="CAKXZT010000164">
    <property type="protein sequence ID" value="CAH2408198.1"/>
    <property type="molecule type" value="Genomic_DNA"/>
</dbReference>
<organism evidence="1 2">
    <name type="scientific">Mesorhizobium escarrei</name>
    <dbReference type="NCBI Taxonomy" id="666018"/>
    <lineage>
        <taxon>Bacteria</taxon>
        <taxon>Pseudomonadati</taxon>
        <taxon>Pseudomonadota</taxon>
        <taxon>Alphaproteobacteria</taxon>
        <taxon>Hyphomicrobiales</taxon>
        <taxon>Phyllobacteriaceae</taxon>
        <taxon>Mesorhizobium</taxon>
    </lineage>
</organism>
<comment type="caution">
    <text evidence="1">The sequence shown here is derived from an EMBL/GenBank/DDBJ whole genome shotgun (WGS) entry which is preliminary data.</text>
</comment>
<dbReference type="RefSeq" id="WP_254021551.1">
    <property type="nucleotide sequence ID" value="NZ_CAKXZT010000164.1"/>
</dbReference>
<gene>
    <name evidence="1" type="ORF">MES5069_660007</name>
</gene>